<evidence type="ECO:0000313" key="4">
    <source>
        <dbReference type="EMBL" id="GAA5480879.1"/>
    </source>
</evidence>
<evidence type="ECO:0000256" key="1">
    <source>
        <dbReference type="ARBA" id="ARBA00022670"/>
    </source>
</evidence>
<dbReference type="InterPro" id="IPR036034">
    <property type="entry name" value="PDZ_sf"/>
</dbReference>
<keyword evidence="2" id="KW-0378">Hydrolase</keyword>
<dbReference type="InterPro" id="IPR001478">
    <property type="entry name" value="PDZ"/>
</dbReference>
<gene>
    <name evidence="4" type="ORF">Hsar01_00083</name>
</gene>
<dbReference type="PANTHER" id="PTHR43343">
    <property type="entry name" value="PEPTIDASE S12"/>
    <property type="match status" value="1"/>
</dbReference>
<feature type="domain" description="PDZ" evidence="3">
    <location>
        <begin position="187"/>
        <end position="266"/>
    </location>
</feature>
<keyword evidence="1" id="KW-0645">Protease</keyword>
<proteinExistence type="predicted"/>
<dbReference type="Proteomes" id="UP001476282">
    <property type="component" value="Unassembled WGS sequence"/>
</dbReference>
<sequence>MKLRMAGCLWGAALMVGLLPLDRARGQGGWRLAENGGAIPSQPVAVFEAGGSGIRITALPAGMELQQSPGLGPGWRKCGVDPVSRLVAYVHGSPSFDPSGFSLACTVGNLLQAPDGAPMKVIKKVQQWHGNFLPFTLYLAEGPNPLPVGAPLRDGSGRVAGVVSRVESRGRVLLVPGEVVERVVADLVEHGRLRRAHLGVSMSPARPEASLTQVMDGGAAARAGLKAGDRIRKVDGAPVSGYADAVHAFFLMRPGRQAAVEIARDGRVMVLEVKPDLATK</sequence>
<dbReference type="SMART" id="SM00228">
    <property type="entry name" value="PDZ"/>
    <property type="match status" value="1"/>
</dbReference>
<dbReference type="PROSITE" id="PS50106">
    <property type="entry name" value="PDZ"/>
    <property type="match status" value="1"/>
</dbReference>
<dbReference type="SUPFAM" id="SSF50156">
    <property type="entry name" value="PDZ domain-like"/>
    <property type="match status" value="1"/>
</dbReference>
<keyword evidence="5" id="KW-1185">Reference proteome</keyword>
<evidence type="ECO:0000259" key="3">
    <source>
        <dbReference type="PROSITE" id="PS50106"/>
    </source>
</evidence>
<name>A0ABP9UHV0_9BACT</name>
<accession>A0ABP9UHV0</accession>
<protein>
    <recommendedName>
        <fullName evidence="3">PDZ domain-containing protein</fullName>
    </recommendedName>
</protein>
<dbReference type="InterPro" id="IPR051201">
    <property type="entry name" value="Chloro_Bact_Ser_Proteases"/>
</dbReference>
<dbReference type="PANTHER" id="PTHR43343:SF3">
    <property type="entry name" value="PROTEASE DO-LIKE 8, CHLOROPLASTIC"/>
    <property type="match status" value="1"/>
</dbReference>
<dbReference type="Pfam" id="PF13180">
    <property type="entry name" value="PDZ_2"/>
    <property type="match status" value="1"/>
</dbReference>
<evidence type="ECO:0000313" key="5">
    <source>
        <dbReference type="Proteomes" id="UP001476282"/>
    </source>
</evidence>
<dbReference type="EMBL" id="BAABRI010000001">
    <property type="protein sequence ID" value="GAA5480879.1"/>
    <property type="molecule type" value="Genomic_DNA"/>
</dbReference>
<comment type="caution">
    <text evidence="4">The sequence shown here is derived from an EMBL/GenBank/DDBJ whole genome shotgun (WGS) entry which is preliminary data.</text>
</comment>
<dbReference type="Gene3D" id="2.30.42.10">
    <property type="match status" value="1"/>
</dbReference>
<organism evidence="4 5">
    <name type="scientific">Haloferula sargassicola</name>
    <dbReference type="NCBI Taxonomy" id="490096"/>
    <lineage>
        <taxon>Bacteria</taxon>
        <taxon>Pseudomonadati</taxon>
        <taxon>Verrucomicrobiota</taxon>
        <taxon>Verrucomicrobiia</taxon>
        <taxon>Verrucomicrobiales</taxon>
        <taxon>Verrucomicrobiaceae</taxon>
        <taxon>Haloferula</taxon>
    </lineage>
</organism>
<dbReference type="RefSeq" id="WP_353565038.1">
    <property type="nucleotide sequence ID" value="NZ_BAABRI010000001.1"/>
</dbReference>
<evidence type="ECO:0000256" key="2">
    <source>
        <dbReference type="ARBA" id="ARBA00022801"/>
    </source>
</evidence>
<reference evidence="4 5" key="1">
    <citation type="submission" date="2024-02" db="EMBL/GenBank/DDBJ databases">
        <title>Haloferula sargassicola NBRC 104335.</title>
        <authorList>
            <person name="Ichikawa N."/>
            <person name="Katano-Makiyama Y."/>
            <person name="Hidaka K."/>
        </authorList>
    </citation>
    <scope>NUCLEOTIDE SEQUENCE [LARGE SCALE GENOMIC DNA]</scope>
    <source>
        <strain evidence="4 5">NBRC 104335</strain>
    </source>
</reference>